<feature type="domain" description="Major facilitator superfamily (MFS) profile" evidence="9">
    <location>
        <begin position="22"/>
        <end position="447"/>
    </location>
</feature>
<evidence type="ECO:0000256" key="6">
    <source>
        <dbReference type="ARBA" id="ARBA00023180"/>
    </source>
</evidence>
<evidence type="ECO:0000256" key="4">
    <source>
        <dbReference type="ARBA" id="ARBA00022989"/>
    </source>
</evidence>
<dbReference type="PROSITE" id="PS00217">
    <property type="entry name" value="SUGAR_TRANSPORT_2"/>
    <property type="match status" value="1"/>
</dbReference>
<dbReference type="InParanoid" id="A0A1W4WVB5"/>
<evidence type="ECO:0000313" key="11">
    <source>
        <dbReference type="RefSeq" id="XP_018324447.1"/>
    </source>
</evidence>
<dbReference type="Gene3D" id="1.20.1250.20">
    <property type="entry name" value="MFS general substrate transporter like domains"/>
    <property type="match status" value="1"/>
</dbReference>
<dbReference type="SUPFAM" id="SSF103473">
    <property type="entry name" value="MFS general substrate transporter"/>
    <property type="match status" value="1"/>
</dbReference>
<dbReference type="Proteomes" id="UP000192223">
    <property type="component" value="Unplaced"/>
</dbReference>
<dbReference type="InterPro" id="IPR044775">
    <property type="entry name" value="MFS_ERD6/Tret1-like"/>
</dbReference>
<keyword evidence="5 8" id="KW-0472">Membrane</keyword>
<feature type="transmembrane region" description="Helical" evidence="8">
    <location>
        <begin position="114"/>
        <end position="137"/>
    </location>
</feature>
<feature type="transmembrane region" description="Helical" evidence="8">
    <location>
        <begin position="321"/>
        <end position="343"/>
    </location>
</feature>
<dbReference type="InterPro" id="IPR020846">
    <property type="entry name" value="MFS_dom"/>
</dbReference>
<dbReference type="STRING" id="224129.A0A1W4WVB5"/>
<dbReference type="PRINTS" id="PR00171">
    <property type="entry name" value="SUGRTRNSPORT"/>
</dbReference>
<keyword evidence="3 8" id="KW-0812">Transmembrane</keyword>
<evidence type="ECO:0000256" key="2">
    <source>
        <dbReference type="ARBA" id="ARBA00022475"/>
    </source>
</evidence>
<dbReference type="PROSITE" id="PS50850">
    <property type="entry name" value="MFS"/>
    <property type="match status" value="1"/>
</dbReference>
<proteinExistence type="inferred from homology"/>
<dbReference type="KEGG" id="apln:108736497"/>
<dbReference type="PANTHER" id="PTHR48021:SF46">
    <property type="entry name" value="MAJOR FACILITATOR SUPERFAMILY (MFS) PROFILE DOMAIN-CONTAINING PROTEIN"/>
    <property type="match status" value="1"/>
</dbReference>
<evidence type="ECO:0000256" key="5">
    <source>
        <dbReference type="ARBA" id="ARBA00023136"/>
    </source>
</evidence>
<organism evidence="10 11">
    <name type="scientific">Agrilus planipennis</name>
    <name type="common">Emerald ash borer</name>
    <name type="synonym">Agrilus marcopoli</name>
    <dbReference type="NCBI Taxonomy" id="224129"/>
    <lineage>
        <taxon>Eukaryota</taxon>
        <taxon>Metazoa</taxon>
        <taxon>Ecdysozoa</taxon>
        <taxon>Arthropoda</taxon>
        <taxon>Hexapoda</taxon>
        <taxon>Insecta</taxon>
        <taxon>Pterygota</taxon>
        <taxon>Neoptera</taxon>
        <taxon>Endopterygota</taxon>
        <taxon>Coleoptera</taxon>
        <taxon>Polyphaga</taxon>
        <taxon>Elateriformia</taxon>
        <taxon>Buprestoidea</taxon>
        <taxon>Buprestidae</taxon>
        <taxon>Agrilinae</taxon>
        <taxon>Agrilus</taxon>
    </lineage>
</organism>
<reference evidence="11" key="1">
    <citation type="submission" date="2025-08" db="UniProtKB">
        <authorList>
            <consortium name="RefSeq"/>
        </authorList>
    </citation>
    <scope>IDENTIFICATION</scope>
    <source>
        <tissue evidence="11">Entire body</tissue>
    </source>
</reference>
<dbReference type="InterPro" id="IPR005829">
    <property type="entry name" value="Sugar_transporter_CS"/>
</dbReference>
<feature type="transmembrane region" description="Helical" evidence="8">
    <location>
        <begin position="149"/>
        <end position="170"/>
    </location>
</feature>
<name>A0A1W4WVB5_AGRPL</name>
<dbReference type="OrthoDB" id="6133115at2759"/>
<dbReference type="PROSITE" id="PS00216">
    <property type="entry name" value="SUGAR_TRANSPORT_1"/>
    <property type="match status" value="1"/>
</dbReference>
<comment type="similarity">
    <text evidence="7">Belongs to the major facilitator superfamily. Sugar transporter (TC 2.A.1.1) family. Trehalose transporter subfamily.</text>
</comment>
<dbReference type="RefSeq" id="XP_018324447.1">
    <property type="nucleotide sequence ID" value="XM_018468945.2"/>
</dbReference>
<feature type="transmembrane region" description="Helical" evidence="8">
    <location>
        <begin position="392"/>
        <end position="413"/>
    </location>
</feature>
<dbReference type="GO" id="GO:0051119">
    <property type="term" value="F:sugar transmembrane transporter activity"/>
    <property type="evidence" value="ECO:0007669"/>
    <property type="project" value="InterPro"/>
</dbReference>
<feature type="transmembrane region" description="Helical" evidence="8">
    <location>
        <begin position="20"/>
        <end position="39"/>
    </location>
</feature>
<keyword evidence="10" id="KW-1185">Reference proteome</keyword>
<evidence type="ECO:0000313" key="10">
    <source>
        <dbReference type="Proteomes" id="UP000192223"/>
    </source>
</evidence>
<evidence type="ECO:0000256" key="7">
    <source>
        <dbReference type="ARBA" id="ARBA00024348"/>
    </source>
</evidence>
<dbReference type="GeneID" id="108736497"/>
<dbReference type="AlphaFoldDB" id="A0A1W4WVB5"/>
<comment type="subcellular location">
    <subcellularLocation>
        <location evidence="1">Cell membrane</location>
        <topology evidence="1">Multi-pass membrane protein</topology>
    </subcellularLocation>
</comment>
<feature type="transmembrane region" description="Helical" evidence="8">
    <location>
        <begin position="176"/>
        <end position="194"/>
    </location>
</feature>
<sequence length="470" mass="51396">MKILTGCNNKTSKGNPLYQYLAMITGSLNVICSGMHFGWPSPSLPRLLREDSPVKITSDDGSWLAVMPLLGAVLGSATTSFLVERFGRKPVIFGTSIPYIITWLLVAFSPNAAMLMVARFLAGITDGFLFCTMPMYLGEIAEPRIRGTIGSSLSVNFTLGILLINIIGSFTTVKMTALISTIFPCLAAATFVFMPESPYHYIIKGQLEEAKISLRKFRGNEDVDGEVTRLMDGIKESNVKTAKFTDLFMEKSNRTALLLMMGLRAAQQFGGTSAITFYAGTIFQEAGDHISPEVASIIYFAVQLGMGCVSLMIVDITGRRPLLILSITGACIALFVEGSYFYIHNVTSISTASFSWLPVAALVFYVVIFSVGMQPIPMLILGELFSPGVKAYALGFADIYFSFLATIVSKFFQAVKDEFGIYVPFFTFSGCCILGLIFIVICFPETKGKTLEEIQQNFKGKKPTNNPTEP</sequence>
<dbReference type="FunFam" id="1.20.1250.20:FF:000055">
    <property type="entry name" value="Facilitated trehalose transporter Tret1-2 homolog"/>
    <property type="match status" value="1"/>
</dbReference>
<feature type="transmembrane region" description="Helical" evidence="8">
    <location>
        <begin position="294"/>
        <end position="314"/>
    </location>
</feature>
<dbReference type="CDD" id="cd17358">
    <property type="entry name" value="MFS_GLUT6_8_Class3_like"/>
    <property type="match status" value="1"/>
</dbReference>
<keyword evidence="2" id="KW-1003">Cell membrane</keyword>
<feature type="transmembrane region" description="Helical" evidence="8">
    <location>
        <begin position="63"/>
        <end position="83"/>
    </location>
</feature>
<dbReference type="GO" id="GO:0005886">
    <property type="term" value="C:plasma membrane"/>
    <property type="evidence" value="ECO:0007669"/>
    <property type="project" value="UniProtKB-SubCell"/>
</dbReference>
<evidence type="ECO:0000256" key="8">
    <source>
        <dbReference type="SAM" id="Phobius"/>
    </source>
</evidence>
<dbReference type="Pfam" id="PF00083">
    <property type="entry name" value="Sugar_tr"/>
    <property type="match status" value="1"/>
</dbReference>
<keyword evidence="4 8" id="KW-1133">Transmembrane helix</keyword>
<feature type="transmembrane region" description="Helical" evidence="8">
    <location>
        <begin position="419"/>
        <end position="443"/>
    </location>
</feature>
<dbReference type="InterPro" id="IPR050549">
    <property type="entry name" value="MFS_Trehalose_Transporter"/>
</dbReference>
<dbReference type="PANTHER" id="PTHR48021">
    <property type="match status" value="1"/>
</dbReference>
<protein>
    <submittedName>
        <fullName evidence="11">Facilitated trehalose transporter Tret1-2 homolog</fullName>
    </submittedName>
</protein>
<accession>A0A1W4WVB5</accession>
<dbReference type="InterPro" id="IPR003663">
    <property type="entry name" value="Sugar/inositol_transpt"/>
</dbReference>
<gene>
    <name evidence="11" type="primary">LOC108736497</name>
</gene>
<keyword evidence="6" id="KW-0325">Glycoprotein</keyword>
<feature type="transmembrane region" description="Helical" evidence="8">
    <location>
        <begin position="355"/>
        <end position="380"/>
    </location>
</feature>
<evidence type="ECO:0000259" key="9">
    <source>
        <dbReference type="PROSITE" id="PS50850"/>
    </source>
</evidence>
<dbReference type="InterPro" id="IPR036259">
    <property type="entry name" value="MFS_trans_sf"/>
</dbReference>
<evidence type="ECO:0000256" key="3">
    <source>
        <dbReference type="ARBA" id="ARBA00022692"/>
    </source>
</evidence>
<dbReference type="InterPro" id="IPR005828">
    <property type="entry name" value="MFS_sugar_transport-like"/>
</dbReference>
<feature type="transmembrane region" description="Helical" evidence="8">
    <location>
        <begin position="90"/>
        <end position="108"/>
    </location>
</feature>
<evidence type="ECO:0000256" key="1">
    <source>
        <dbReference type="ARBA" id="ARBA00004651"/>
    </source>
</evidence>